<dbReference type="OrthoDB" id="3837807at2"/>
<comment type="caution">
    <text evidence="1">The sequence shown here is derived from an EMBL/GenBank/DDBJ whole genome shotgun (WGS) entry which is preliminary data.</text>
</comment>
<keyword evidence="2" id="KW-1185">Reference proteome</keyword>
<dbReference type="InterPro" id="IPR023393">
    <property type="entry name" value="START-like_dom_sf"/>
</dbReference>
<reference evidence="1 2" key="1">
    <citation type="submission" date="2019-02" db="EMBL/GenBank/DDBJ databases">
        <title>Draft genome sequences of novel Actinobacteria.</title>
        <authorList>
            <person name="Sahin N."/>
            <person name="Ay H."/>
            <person name="Saygin H."/>
        </authorList>
    </citation>
    <scope>NUCLEOTIDE SEQUENCE [LARGE SCALE GENOMIC DNA]</scope>
    <source>
        <strain evidence="1 2">8K307</strain>
    </source>
</reference>
<organism evidence="1 2">
    <name type="scientific">Jiangella aurantiaca</name>
    <dbReference type="NCBI Taxonomy" id="2530373"/>
    <lineage>
        <taxon>Bacteria</taxon>
        <taxon>Bacillati</taxon>
        <taxon>Actinomycetota</taxon>
        <taxon>Actinomycetes</taxon>
        <taxon>Jiangellales</taxon>
        <taxon>Jiangellaceae</taxon>
        <taxon>Jiangella</taxon>
    </lineage>
</organism>
<sequence>MTRQRSFKQLVRTRMAKTGESYTAARAVLLAAQDAPGAAQPVLATSDETIRERTGRGWEEWFDLLDEWGAAEKSHRETARWVADQLGVVPLAWNAQAVVGSYERARLGRAIGQHEDGFTVGVSRTVAVSVERLYEAVVDESRRAGWLPEDRLLQRTATRPRSARFDWDRSATRVHVAFDAKGPDKSTIALSHVRLTDADAAAAMKAFWQERLDGLKARLEGGGSDA</sequence>
<dbReference type="AlphaFoldDB" id="A0A4R5A4F5"/>
<gene>
    <name evidence="1" type="ORF">E1262_23650</name>
</gene>
<dbReference type="SUPFAM" id="SSF55961">
    <property type="entry name" value="Bet v1-like"/>
    <property type="match status" value="1"/>
</dbReference>
<dbReference type="Gene3D" id="3.30.530.20">
    <property type="match status" value="1"/>
</dbReference>
<name>A0A4R5A4F5_9ACTN</name>
<dbReference type="EMBL" id="SMLB01000045">
    <property type="protein sequence ID" value="TDD65940.1"/>
    <property type="molecule type" value="Genomic_DNA"/>
</dbReference>
<dbReference type="RefSeq" id="WP_132106251.1">
    <property type="nucleotide sequence ID" value="NZ_SMLB01000045.1"/>
</dbReference>
<evidence type="ECO:0000313" key="1">
    <source>
        <dbReference type="EMBL" id="TDD65940.1"/>
    </source>
</evidence>
<protein>
    <recommendedName>
        <fullName evidence="3">DUF4287 domain-containing protein</fullName>
    </recommendedName>
</protein>
<accession>A0A4R5A4F5</accession>
<evidence type="ECO:0008006" key="3">
    <source>
        <dbReference type="Google" id="ProtNLM"/>
    </source>
</evidence>
<proteinExistence type="predicted"/>
<evidence type="ECO:0000313" key="2">
    <source>
        <dbReference type="Proteomes" id="UP000295217"/>
    </source>
</evidence>
<dbReference type="Proteomes" id="UP000295217">
    <property type="component" value="Unassembled WGS sequence"/>
</dbReference>